<protein>
    <submittedName>
        <fullName evidence="2">Uncharacterized protein</fullName>
    </submittedName>
</protein>
<dbReference type="Proteomes" id="UP001056648">
    <property type="component" value="Chromosome 1"/>
</dbReference>
<keyword evidence="3" id="KW-1185">Reference proteome</keyword>
<dbReference type="EMBL" id="CP098735">
    <property type="protein sequence ID" value="USE78248.1"/>
    <property type="molecule type" value="Genomic_DNA"/>
</dbReference>
<proteinExistence type="predicted"/>
<feature type="compositionally biased region" description="Gly residues" evidence="1">
    <location>
        <begin position="49"/>
        <end position="63"/>
    </location>
</feature>
<name>A0ABY4VSC7_9BURK</name>
<reference evidence="2" key="1">
    <citation type="submission" date="2022-06" db="EMBL/GenBank/DDBJ databases">
        <title>Complete genome sequence and characterization of Cupriavidus gilardii QJ1 isolated from contaminating cells.</title>
        <authorList>
            <person name="Qi J."/>
        </authorList>
    </citation>
    <scope>NUCLEOTIDE SEQUENCE</scope>
    <source>
        <strain evidence="2">QJ1</strain>
    </source>
</reference>
<feature type="region of interest" description="Disordered" evidence="1">
    <location>
        <begin position="1"/>
        <end position="112"/>
    </location>
</feature>
<sequence length="112" mass="11412">MAQQPQGGQGGQGGGAKQQDPATDPVQRPDPEGANTDETVQAEERAAGGVSGSGNTLGDGMTAGGAENVEERKVFKQEDQQDQQGQQGKKPQGPVKIAVAGDEHGDEDATSQ</sequence>
<gene>
    <name evidence="2" type="ORF">NDR89_04255</name>
</gene>
<feature type="compositionally biased region" description="Basic and acidic residues" evidence="1">
    <location>
        <begin position="69"/>
        <end position="79"/>
    </location>
</feature>
<evidence type="ECO:0000256" key="1">
    <source>
        <dbReference type="SAM" id="MobiDB-lite"/>
    </source>
</evidence>
<organism evidence="2 3">
    <name type="scientific">Cupriavidus gilardii</name>
    <dbReference type="NCBI Taxonomy" id="82541"/>
    <lineage>
        <taxon>Bacteria</taxon>
        <taxon>Pseudomonadati</taxon>
        <taxon>Pseudomonadota</taxon>
        <taxon>Betaproteobacteria</taxon>
        <taxon>Burkholderiales</taxon>
        <taxon>Burkholderiaceae</taxon>
        <taxon>Cupriavidus</taxon>
    </lineage>
</organism>
<dbReference type="RefSeq" id="WP_198752569.1">
    <property type="nucleotide sequence ID" value="NZ_CP098735.1"/>
</dbReference>
<feature type="compositionally biased region" description="Gly residues" evidence="1">
    <location>
        <begin position="7"/>
        <end position="16"/>
    </location>
</feature>
<accession>A0ABY4VSC7</accession>
<evidence type="ECO:0000313" key="3">
    <source>
        <dbReference type="Proteomes" id="UP001056648"/>
    </source>
</evidence>
<feature type="compositionally biased region" description="Low complexity" evidence="1">
    <location>
        <begin position="82"/>
        <end position="94"/>
    </location>
</feature>
<evidence type="ECO:0000313" key="2">
    <source>
        <dbReference type="EMBL" id="USE78248.1"/>
    </source>
</evidence>